<gene>
    <name evidence="1" type="ORF">METZ01_LOCUS366093</name>
</gene>
<name>A0A382STK7_9ZZZZ</name>
<sequence>MGLCSCSKAEAIKIDIDANGAMYPIGSQGTFADVEEYIWKIGIGWDKQQEIEGLLNDTA</sequence>
<evidence type="ECO:0000313" key="1">
    <source>
        <dbReference type="EMBL" id="SVD13239.1"/>
    </source>
</evidence>
<dbReference type="AlphaFoldDB" id="A0A382STK7"/>
<organism evidence="1">
    <name type="scientific">marine metagenome</name>
    <dbReference type="NCBI Taxonomy" id="408172"/>
    <lineage>
        <taxon>unclassified sequences</taxon>
        <taxon>metagenomes</taxon>
        <taxon>ecological metagenomes</taxon>
    </lineage>
</organism>
<dbReference type="EMBL" id="UINC01131496">
    <property type="protein sequence ID" value="SVD13239.1"/>
    <property type="molecule type" value="Genomic_DNA"/>
</dbReference>
<reference evidence="1" key="1">
    <citation type="submission" date="2018-05" db="EMBL/GenBank/DDBJ databases">
        <authorList>
            <person name="Lanie J.A."/>
            <person name="Ng W.-L."/>
            <person name="Kazmierczak K.M."/>
            <person name="Andrzejewski T.M."/>
            <person name="Davidsen T.M."/>
            <person name="Wayne K.J."/>
            <person name="Tettelin H."/>
            <person name="Glass J.I."/>
            <person name="Rusch D."/>
            <person name="Podicherti R."/>
            <person name="Tsui H.-C.T."/>
            <person name="Winkler M.E."/>
        </authorList>
    </citation>
    <scope>NUCLEOTIDE SEQUENCE</scope>
</reference>
<protein>
    <submittedName>
        <fullName evidence="1">Uncharacterized protein</fullName>
    </submittedName>
</protein>
<accession>A0A382STK7</accession>
<proteinExistence type="predicted"/>